<protein>
    <submittedName>
        <fullName evidence="1">Uncharacterized protein</fullName>
    </submittedName>
</protein>
<name>X1E4I1_9ZZZZ</name>
<evidence type="ECO:0000313" key="1">
    <source>
        <dbReference type="EMBL" id="GAH15320.1"/>
    </source>
</evidence>
<gene>
    <name evidence="1" type="ORF">S01H4_54742</name>
</gene>
<organism evidence="1">
    <name type="scientific">marine sediment metagenome</name>
    <dbReference type="NCBI Taxonomy" id="412755"/>
    <lineage>
        <taxon>unclassified sequences</taxon>
        <taxon>metagenomes</taxon>
        <taxon>ecological metagenomes</taxon>
    </lineage>
</organism>
<comment type="caution">
    <text evidence="1">The sequence shown here is derived from an EMBL/GenBank/DDBJ whole genome shotgun (WGS) entry which is preliminary data.</text>
</comment>
<proteinExistence type="predicted"/>
<reference evidence="1" key="1">
    <citation type="journal article" date="2014" name="Front. Microbiol.">
        <title>High frequency of phylogenetically diverse reductive dehalogenase-homologous genes in deep subseafloor sedimentary metagenomes.</title>
        <authorList>
            <person name="Kawai M."/>
            <person name="Futagami T."/>
            <person name="Toyoda A."/>
            <person name="Takaki Y."/>
            <person name="Nishi S."/>
            <person name="Hori S."/>
            <person name="Arai W."/>
            <person name="Tsubouchi T."/>
            <person name="Morono Y."/>
            <person name="Uchiyama I."/>
            <person name="Ito T."/>
            <person name="Fujiyama A."/>
            <person name="Inagaki F."/>
            <person name="Takami H."/>
        </authorList>
    </citation>
    <scope>NUCLEOTIDE SEQUENCE</scope>
    <source>
        <strain evidence="1">Expedition CK06-06</strain>
    </source>
</reference>
<dbReference type="AlphaFoldDB" id="X1E4I1"/>
<dbReference type="EMBL" id="BART01031525">
    <property type="protein sequence ID" value="GAH15320.1"/>
    <property type="molecule type" value="Genomic_DNA"/>
</dbReference>
<sequence length="82" mass="9611">MIGVAMYITIKTLWERCGNKSKIARLTGHDWKTVAKMIKAIEEGKEYPSKKPHPRVLDSYKEQIIKWMEESTKEFKGRKNIS</sequence>
<accession>X1E4I1</accession>